<evidence type="ECO:0000313" key="2">
    <source>
        <dbReference type="EMBL" id="CAD7569693.1"/>
    </source>
</evidence>
<dbReference type="EMBL" id="OE179769">
    <property type="protein sequence ID" value="CAD7569693.1"/>
    <property type="molecule type" value="Genomic_DNA"/>
</dbReference>
<gene>
    <name evidence="2" type="ORF">TCMB3V08_LOCUS2422</name>
</gene>
<dbReference type="AlphaFoldDB" id="A0A7R9IZ99"/>
<name>A0A7R9IZ99_TIMCA</name>
<evidence type="ECO:0000256" key="1">
    <source>
        <dbReference type="SAM" id="MobiDB-lite"/>
    </source>
</evidence>
<feature type="region of interest" description="Disordered" evidence="1">
    <location>
        <begin position="236"/>
        <end position="266"/>
    </location>
</feature>
<accession>A0A7R9IZ99</accession>
<sequence>MREKPPPAHPTEIRTSISPSSAVELNTTSALANYATEAGTSTCDFHISSPKGSGYEPQIKETSVIVVKKKDTRKFRRKAQRGVLRKCIRICVEGEWETALKTNLITTDLYSNLALPVIGSLVQFESSALDDAATESPGNLRSRVGYSDKTKPTVTKHSPPHSAEGVGGGHFLMRATETGQRSTHLLLPASPCALHKMKHYIDTFIDGSSALSRRKDLKTTCGKTLLVHSARILSPDSPSRRCPLGDSDAISRSGVVPESGRVTPLD</sequence>
<feature type="region of interest" description="Disordered" evidence="1">
    <location>
        <begin position="132"/>
        <end position="167"/>
    </location>
</feature>
<organism evidence="2">
    <name type="scientific">Timema californicum</name>
    <name type="common">California timema</name>
    <name type="synonym">Walking stick</name>
    <dbReference type="NCBI Taxonomy" id="61474"/>
    <lineage>
        <taxon>Eukaryota</taxon>
        <taxon>Metazoa</taxon>
        <taxon>Ecdysozoa</taxon>
        <taxon>Arthropoda</taxon>
        <taxon>Hexapoda</taxon>
        <taxon>Insecta</taxon>
        <taxon>Pterygota</taxon>
        <taxon>Neoptera</taxon>
        <taxon>Polyneoptera</taxon>
        <taxon>Phasmatodea</taxon>
        <taxon>Timematodea</taxon>
        <taxon>Timematoidea</taxon>
        <taxon>Timematidae</taxon>
        <taxon>Timema</taxon>
    </lineage>
</organism>
<proteinExistence type="predicted"/>
<protein>
    <submittedName>
        <fullName evidence="2">(California timema) hypothetical protein</fullName>
    </submittedName>
</protein>
<reference evidence="2" key="1">
    <citation type="submission" date="2020-11" db="EMBL/GenBank/DDBJ databases">
        <authorList>
            <person name="Tran Van P."/>
        </authorList>
    </citation>
    <scope>NUCLEOTIDE SEQUENCE</scope>
</reference>